<sequence length="73" mass="8071">MNNLAILAETAITETFRQVDSCFNRLQLSGLIEDVQKARAGAAMVLFLREIIELVEKPIAKFGIVLPRITPAT</sequence>
<dbReference type="AlphaFoldDB" id="N6UIV8"/>
<proteinExistence type="predicted"/>
<dbReference type="EMBL" id="KB740073">
    <property type="protein sequence ID" value="ENN81680.1"/>
    <property type="molecule type" value="Genomic_DNA"/>
</dbReference>
<feature type="non-terminal residue" evidence="1">
    <location>
        <position position="1"/>
    </location>
</feature>
<evidence type="ECO:0000313" key="1">
    <source>
        <dbReference type="EMBL" id="ENN81680.1"/>
    </source>
</evidence>
<gene>
    <name evidence="1" type="ORF">YQE_01932</name>
</gene>
<reference evidence="1" key="1">
    <citation type="journal article" date="2013" name="Genome Biol.">
        <title>Draft genome of the mountain pine beetle, Dendroctonus ponderosae Hopkins, a major forest pest.</title>
        <authorList>
            <person name="Keeling C.I."/>
            <person name="Yuen M.M."/>
            <person name="Liao N.Y."/>
            <person name="Docking T.R."/>
            <person name="Chan S.K."/>
            <person name="Taylor G.A."/>
            <person name="Palmquist D.L."/>
            <person name="Jackman S.D."/>
            <person name="Nguyen A."/>
            <person name="Li M."/>
            <person name="Henderson H."/>
            <person name="Janes J.K."/>
            <person name="Zhao Y."/>
            <person name="Pandoh P."/>
            <person name="Moore R."/>
            <person name="Sperling F.A."/>
            <person name="Huber D.P."/>
            <person name="Birol I."/>
            <person name="Jones S.J."/>
            <person name="Bohlmann J."/>
        </authorList>
    </citation>
    <scope>NUCLEOTIDE SEQUENCE</scope>
</reference>
<accession>N6UIV8</accession>
<protein>
    <submittedName>
        <fullName evidence="1">Uncharacterized protein</fullName>
    </submittedName>
</protein>
<dbReference type="HOGENOM" id="CLU_2707333_0_0_1"/>
<name>N6UIV8_DENPD</name>
<organism evidence="1">
    <name type="scientific">Dendroctonus ponderosae</name>
    <name type="common">Mountain pine beetle</name>
    <dbReference type="NCBI Taxonomy" id="77166"/>
    <lineage>
        <taxon>Eukaryota</taxon>
        <taxon>Metazoa</taxon>
        <taxon>Ecdysozoa</taxon>
        <taxon>Arthropoda</taxon>
        <taxon>Hexapoda</taxon>
        <taxon>Insecta</taxon>
        <taxon>Pterygota</taxon>
        <taxon>Neoptera</taxon>
        <taxon>Endopterygota</taxon>
        <taxon>Coleoptera</taxon>
        <taxon>Polyphaga</taxon>
        <taxon>Cucujiformia</taxon>
        <taxon>Curculionidae</taxon>
        <taxon>Scolytinae</taxon>
        <taxon>Dendroctonus</taxon>
    </lineage>
</organism>